<feature type="transmembrane region" description="Helical" evidence="2">
    <location>
        <begin position="7"/>
        <end position="27"/>
    </location>
</feature>
<sequence length="83" mass="8945">MRPRLFPFLLIGVGTVFLLANLGVLPAQALREAVATFWPLILIALGVAALFGRHRHCGRHRAARCGTQTSETPPAMPADTLAK</sequence>
<evidence type="ECO:0000313" key="5">
    <source>
        <dbReference type="Proteomes" id="UP000694660"/>
    </source>
</evidence>
<gene>
    <name evidence="4" type="ORF">I8J34_08470</name>
</gene>
<keyword evidence="2" id="KW-0812">Transmembrane</keyword>
<feature type="domain" description="LiaI-LiaF-like transmembrane region" evidence="3">
    <location>
        <begin position="5"/>
        <end position="50"/>
    </location>
</feature>
<keyword evidence="2" id="KW-1133">Transmembrane helix</keyword>
<keyword evidence="5" id="KW-1185">Reference proteome</keyword>
<organism evidence="4 5">
    <name type="scientific">Denitromonas iodatirespirans</name>
    <dbReference type="NCBI Taxonomy" id="2795389"/>
    <lineage>
        <taxon>Bacteria</taxon>
        <taxon>Pseudomonadati</taxon>
        <taxon>Pseudomonadota</taxon>
        <taxon>Betaproteobacteria</taxon>
        <taxon>Rhodocyclales</taxon>
        <taxon>Zoogloeaceae</taxon>
        <taxon>Denitromonas</taxon>
    </lineage>
</organism>
<keyword evidence="2" id="KW-0472">Membrane</keyword>
<proteinExistence type="predicted"/>
<dbReference type="Proteomes" id="UP000694660">
    <property type="component" value="Unassembled WGS sequence"/>
</dbReference>
<feature type="region of interest" description="Disordered" evidence="1">
    <location>
        <begin position="62"/>
        <end position="83"/>
    </location>
</feature>
<dbReference type="Pfam" id="PF18917">
    <property type="entry name" value="LiaI-LiaF-like_TM1"/>
    <property type="match status" value="1"/>
</dbReference>
<evidence type="ECO:0000259" key="3">
    <source>
        <dbReference type="Pfam" id="PF18917"/>
    </source>
</evidence>
<reference evidence="5" key="1">
    <citation type="journal article" date="2022" name="ISME J.">
        <title>Genetic and phylogenetic analysis of dissimilatory iodate-reducing bacteria identifies potential niches across the world's oceans.</title>
        <authorList>
            <person name="Reyes-Umana V."/>
            <person name="Henning Z."/>
            <person name="Lee K."/>
            <person name="Barnum T.P."/>
            <person name="Coates J.D."/>
        </authorList>
    </citation>
    <scope>NUCLEOTIDE SEQUENCE [LARGE SCALE GENOMIC DNA]</scope>
    <source>
        <strain evidence="5">IR12</strain>
    </source>
</reference>
<feature type="transmembrane region" description="Helical" evidence="2">
    <location>
        <begin position="33"/>
        <end position="51"/>
    </location>
</feature>
<protein>
    <recommendedName>
        <fullName evidence="3">LiaI-LiaF-like transmembrane region domain-containing protein</fullName>
    </recommendedName>
</protein>
<evidence type="ECO:0000256" key="2">
    <source>
        <dbReference type="SAM" id="Phobius"/>
    </source>
</evidence>
<evidence type="ECO:0000256" key="1">
    <source>
        <dbReference type="SAM" id="MobiDB-lite"/>
    </source>
</evidence>
<dbReference type="AlphaFoldDB" id="A0A944H7G4"/>
<evidence type="ECO:0000313" key="4">
    <source>
        <dbReference type="EMBL" id="MBT0961208.1"/>
    </source>
</evidence>
<dbReference type="EMBL" id="JAEKFT010000007">
    <property type="protein sequence ID" value="MBT0961208.1"/>
    <property type="molecule type" value="Genomic_DNA"/>
</dbReference>
<name>A0A944H7G4_DENI1</name>
<dbReference type="InterPro" id="IPR043726">
    <property type="entry name" value="LiaI-LiaF-like_TM1"/>
</dbReference>
<dbReference type="RefSeq" id="WP_214360965.1">
    <property type="nucleotide sequence ID" value="NZ_JAEKFT010000007.1"/>
</dbReference>
<comment type="caution">
    <text evidence="4">The sequence shown here is derived from an EMBL/GenBank/DDBJ whole genome shotgun (WGS) entry which is preliminary data.</text>
</comment>
<accession>A0A944H7G4</accession>